<dbReference type="Pfam" id="PF04442">
    <property type="entry name" value="CtaG_Cox11"/>
    <property type="match status" value="1"/>
</dbReference>
<dbReference type="SUPFAM" id="SSF110111">
    <property type="entry name" value="Ctag/Cox11"/>
    <property type="match status" value="1"/>
</dbReference>
<comment type="subcellular location">
    <subcellularLocation>
        <location evidence="2">Mitochondrion inner membrane</location>
        <topology evidence="2">Single-pass membrane protein</topology>
        <orientation evidence="2">Intermembrane side</orientation>
    </subcellularLocation>
</comment>
<dbReference type="PANTHER" id="PTHR21320">
    <property type="entry name" value="CYTOCHROME C OXIDASE ASSEMBLY PROTEIN COX11-RELATED"/>
    <property type="match status" value="1"/>
</dbReference>
<dbReference type="GO" id="GO:0005743">
    <property type="term" value="C:mitochondrial inner membrane"/>
    <property type="evidence" value="ECO:0007669"/>
    <property type="project" value="UniProtKB-SubCell"/>
</dbReference>
<dbReference type="PANTHER" id="PTHR21320:SF3">
    <property type="entry name" value="CYTOCHROME C OXIDASE ASSEMBLY PROTEIN COX11, MITOCHONDRIAL-RELATED"/>
    <property type="match status" value="1"/>
</dbReference>
<organism evidence="9 10">
    <name type="scientific">Dreissena polymorpha</name>
    <name type="common">Zebra mussel</name>
    <name type="synonym">Mytilus polymorpha</name>
    <dbReference type="NCBI Taxonomy" id="45954"/>
    <lineage>
        <taxon>Eukaryota</taxon>
        <taxon>Metazoa</taxon>
        <taxon>Spiralia</taxon>
        <taxon>Lophotrochozoa</taxon>
        <taxon>Mollusca</taxon>
        <taxon>Bivalvia</taxon>
        <taxon>Autobranchia</taxon>
        <taxon>Heteroconchia</taxon>
        <taxon>Euheterodonta</taxon>
        <taxon>Imparidentia</taxon>
        <taxon>Neoheterodontei</taxon>
        <taxon>Myida</taxon>
        <taxon>Dreissenoidea</taxon>
        <taxon>Dreissenidae</taxon>
        <taxon>Dreissena</taxon>
    </lineage>
</organism>
<dbReference type="AlphaFoldDB" id="A0A9D4LL81"/>
<dbReference type="NCBIfam" id="NF003465">
    <property type="entry name" value="PRK05089.1"/>
    <property type="match status" value="1"/>
</dbReference>
<keyword evidence="10" id="KW-1185">Reference proteome</keyword>
<sequence length="203" mass="22751">MSKADAMLYAVSLTIVACGGAYVGVPFFKLFCRQFGLGGNPEYARGHNTGKIEQMARVEDRILTVYFTADKHASMKWNFRPQQQSIKVVPGETALAFYTAENPTEEQVIGISTYTIMPYTAAPYFNKIQCFCFEEQILNPHEKVDMPVFFYIDPDFDEDPELEFEDSIVLSYTFFQAKEGMSLSLPGFLSGGKKEAAKPQPAA</sequence>
<dbReference type="EMBL" id="JAIWYP010000002">
    <property type="protein sequence ID" value="KAH3860797.1"/>
    <property type="molecule type" value="Genomic_DNA"/>
</dbReference>
<comment type="caution">
    <text evidence="9">The sequence shown here is derived from an EMBL/GenBank/DDBJ whole genome shotgun (WGS) entry which is preliminary data.</text>
</comment>
<evidence type="ECO:0000256" key="2">
    <source>
        <dbReference type="ARBA" id="ARBA00004243"/>
    </source>
</evidence>
<keyword evidence="3 8" id="KW-0812">Transmembrane</keyword>
<gene>
    <name evidence="9" type="ORF">DPMN_023721</name>
</gene>
<dbReference type="PROSITE" id="PS51257">
    <property type="entry name" value="PROKAR_LIPOPROTEIN"/>
    <property type="match status" value="1"/>
</dbReference>
<dbReference type="Proteomes" id="UP000828390">
    <property type="component" value="Unassembled WGS sequence"/>
</dbReference>
<evidence type="ECO:0000256" key="1">
    <source>
        <dbReference type="ARBA" id="ARBA00004007"/>
    </source>
</evidence>
<dbReference type="HAMAP" id="MF_00155">
    <property type="entry name" value="CtaG"/>
    <property type="match status" value="1"/>
</dbReference>
<evidence type="ECO:0000256" key="3">
    <source>
        <dbReference type="ARBA" id="ARBA00022692"/>
    </source>
</evidence>
<reference evidence="9" key="1">
    <citation type="journal article" date="2019" name="bioRxiv">
        <title>The Genome of the Zebra Mussel, Dreissena polymorpha: A Resource for Invasive Species Research.</title>
        <authorList>
            <person name="McCartney M.A."/>
            <person name="Auch B."/>
            <person name="Kono T."/>
            <person name="Mallez S."/>
            <person name="Zhang Y."/>
            <person name="Obille A."/>
            <person name="Becker A."/>
            <person name="Abrahante J.E."/>
            <person name="Garbe J."/>
            <person name="Badalamenti J.P."/>
            <person name="Herman A."/>
            <person name="Mangelson H."/>
            <person name="Liachko I."/>
            <person name="Sullivan S."/>
            <person name="Sone E.D."/>
            <person name="Koren S."/>
            <person name="Silverstein K.A.T."/>
            <person name="Beckman K.B."/>
            <person name="Gohl D.M."/>
        </authorList>
    </citation>
    <scope>NUCLEOTIDE SEQUENCE</scope>
    <source>
        <strain evidence="9">Duluth1</strain>
        <tissue evidence="9">Whole animal</tissue>
    </source>
</reference>
<dbReference type="InterPro" id="IPR007533">
    <property type="entry name" value="Cyt_c_oxidase_assmbl_CtaG"/>
</dbReference>
<evidence type="ECO:0000256" key="6">
    <source>
        <dbReference type="ARBA" id="ARBA00063165"/>
    </source>
</evidence>
<evidence type="ECO:0000256" key="4">
    <source>
        <dbReference type="ARBA" id="ARBA00022989"/>
    </source>
</evidence>
<comment type="function">
    <text evidence="1">Exerts its effect at some terminal stage of cytochrome c oxidase synthesis, probably by being involved in the insertion of the copper B into subunit I.</text>
</comment>
<proteinExistence type="inferred from homology"/>
<accession>A0A9D4LL81</accession>
<feature type="transmembrane region" description="Helical" evidence="8">
    <location>
        <begin position="6"/>
        <end position="28"/>
    </location>
</feature>
<dbReference type="FunFam" id="2.60.370.10:FF:000001">
    <property type="entry name" value="COX11 cytochrome c oxidase assembly homolog"/>
    <property type="match status" value="1"/>
</dbReference>
<evidence type="ECO:0000313" key="9">
    <source>
        <dbReference type="EMBL" id="KAH3860797.1"/>
    </source>
</evidence>
<evidence type="ECO:0000256" key="5">
    <source>
        <dbReference type="ARBA" id="ARBA00023136"/>
    </source>
</evidence>
<dbReference type="GO" id="GO:0005507">
    <property type="term" value="F:copper ion binding"/>
    <property type="evidence" value="ECO:0007669"/>
    <property type="project" value="InterPro"/>
</dbReference>
<comment type="subunit">
    <text evidence="6">Interacts with CNNM4/ACDP4. Interacts with RANBP2.</text>
</comment>
<keyword evidence="5 8" id="KW-0472">Membrane</keyword>
<dbReference type="PIRSF" id="PIRSF005413">
    <property type="entry name" value="COX11"/>
    <property type="match status" value="1"/>
</dbReference>
<reference evidence="9" key="2">
    <citation type="submission" date="2020-11" db="EMBL/GenBank/DDBJ databases">
        <authorList>
            <person name="McCartney M.A."/>
            <person name="Auch B."/>
            <person name="Kono T."/>
            <person name="Mallez S."/>
            <person name="Becker A."/>
            <person name="Gohl D.M."/>
            <person name="Silverstein K.A.T."/>
            <person name="Koren S."/>
            <person name="Bechman K.B."/>
            <person name="Herman A."/>
            <person name="Abrahante J.E."/>
            <person name="Garbe J."/>
        </authorList>
    </citation>
    <scope>NUCLEOTIDE SEQUENCE</scope>
    <source>
        <strain evidence="9">Duluth1</strain>
        <tissue evidence="9">Whole animal</tissue>
    </source>
</reference>
<keyword evidence="4 8" id="KW-1133">Transmembrane helix</keyword>
<name>A0A9D4LL81_DREPO</name>
<evidence type="ECO:0000313" key="10">
    <source>
        <dbReference type="Proteomes" id="UP000828390"/>
    </source>
</evidence>
<protein>
    <recommendedName>
        <fullName evidence="7">Cytochrome c oxidase assembly protein COX11, mitochondrial</fullName>
    </recommendedName>
</protein>
<dbReference type="Gene3D" id="2.60.370.10">
    <property type="entry name" value="Ctag/Cox11"/>
    <property type="match status" value="1"/>
</dbReference>
<evidence type="ECO:0000256" key="8">
    <source>
        <dbReference type="SAM" id="Phobius"/>
    </source>
</evidence>
<evidence type="ECO:0000256" key="7">
    <source>
        <dbReference type="ARBA" id="ARBA00068998"/>
    </source>
</evidence>
<dbReference type="InterPro" id="IPR023471">
    <property type="entry name" value="CtaG/Cox11_dom_sf"/>
</dbReference>